<sequence length="442" mass="48521">MKQLFNLIIQHRFYAAACMVGTAVTLAFVMVVVMVYDLRTADVAPETERSRMLYHTGTQCMRSDGTNMMGYRGLGPVAFDALYGGLPGVDTLTWHGGLQQALCSLPASSDRRSVFLRPVAANWFSFFRYDFVAGRPFTQAEYDAGRAAFQESEDEWRSYRSQADGVARRFVVITEHLARQLFGEAGRAVGGEMLLDFQPVRVAGVVRDVSSVFQTAYAEVWEPFTLLNEREQYAVKETGGLIGYHYPVMRMKKDARADDIRAEISRRMDRLNQSSGGEYVLSDPQIHTHTEYTFFRGSSIDARLVYVLLLVVLLVVPAVGISGLVHAQMQGRLSEIAIRKAYGATDADIIGRLFLESLGTTLTGGLLGYGLSCLLVVAGSTWLFGTGGVEASGIVLGGDLLFRPVLFGAVLLACLVFNALSTLLPAWIAVRRNIAFTLVGGE</sequence>
<accession>A0A9D2E7E9</accession>
<dbReference type="PANTHER" id="PTHR30572">
    <property type="entry name" value="MEMBRANE COMPONENT OF TRANSPORTER-RELATED"/>
    <property type="match status" value="1"/>
</dbReference>
<evidence type="ECO:0000256" key="3">
    <source>
        <dbReference type="ARBA" id="ARBA00022692"/>
    </source>
</evidence>
<dbReference type="EMBL" id="DXBX01000011">
    <property type="protein sequence ID" value="HIZ32208.1"/>
    <property type="molecule type" value="Genomic_DNA"/>
</dbReference>
<dbReference type="AlphaFoldDB" id="A0A9D2E7E9"/>
<dbReference type="GO" id="GO:0005886">
    <property type="term" value="C:plasma membrane"/>
    <property type="evidence" value="ECO:0007669"/>
    <property type="project" value="UniProtKB-SubCell"/>
</dbReference>
<keyword evidence="3 6" id="KW-0812">Transmembrane</keyword>
<feature type="transmembrane region" description="Helical" evidence="6">
    <location>
        <begin position="366"/>
        <end position="385"/>
    </location>
</feature>
<dbReference type="Pfam" id="PF12704">
    <property type="entry name" value="MacB_PCD"/>
    <property type="match status" value="1"/>
</dbReference>
<proteinExistence type="predicted"/>
<evidence type="ECO:0000259" key="8">
    <source>
        <dbReference type="Pfam" id="PF12704"/>
    </source>
</evidence>
<feature type="domain" description="ABC3 transporter permease C-terminal" evidence="7">
    <location>
        <begin position="308"/>
        <end position="434"/>
    </location>
</feature>
<dbReference type="Proteomes" id="UP000824028">
    <property type="component" value="Unassembled WGS sequence"/>
</dbReference>
<evidence type="ECO:0000256" key="2">
    <source>
        <dbReference type="ARBA" id="ARBA00022475"/>
    </source>
</evidence>
<dbReference type="Pfam" id="PF02687">
    <property type="entry name" value="FtsX"/>
    <property type="match status" value="1"/>
</dbReference>
<dbReference type="GO" id="GO:0022857">
    <property type="term" value="F:transmembrane transporter activity"/>
    <property type="evidence" value="ECO:0007669"/>
    <property type="project" value="TreeGrafter"/>
</dbReference>
<name>A0A9D2E7E9_9BACE</name>
<feature type="transmembrane region" description="Helical" evidence="6">
    <location>
        <begin position="405"/>
        <end position="430"/>
    </location>
</feature>
<organism evidence="9 10">
    <name type="scientific">Candidatus Bacteroides merdigallinarum</name>
    <dbReference type="NCBI Taxonomy" id="2838473"/>
    <lineage>
        <taxon>Bacteria</taxon>
        <taxon>Pseudomonadati</taxon>
        <taxon>Bacteroidota</taxon>
        <taxon>Bacteroidia</taxon>
        <taxon>Bacteroidales</taxon>
        <taxon>Bacteroidaceae</taxon>
        <taxon>Bacteroides</taxon>
    </lineage>
</organism>
<comment type="caution">
    <text evidence="9">The sequence shown here is derived from an EMBL/GenBank/DDBJ whole genome shotgun (WGS) entry which is preliminary data.</text>
</comment>
<keyword evidence="5 6" id="KW-0472">Membrane</keyword>
<evidence type="ECO:0000256" key="4">
    <source>
        <dbReference type="ARBA" id="ARBA00022989"/>
    </source>
</evidence>
<dbReference type="InterPro" id="IPR003838">
    <property type="entry name" value="ABC3_permease_C"/>
</dbReference>
<gene>
    <name evidence="9" type="ORF">H9814_01485</name>
</gene>
<feature type="transmembrane region" description="Helical" evidence="6">
    <location>
        <begin position="304"/>
        <end position="325"/>
    </location>
</feature>
<evidence type="ECO:0000259" key="7">
    <source>
        <dbReference type="Pfam" id="PF02687"/>
    </source>
</evidence>
<reference evidence="9" key="1">
    <citation type="journal article" date="2021" name="PeerJ">
        <title>Extensive microbial diversity within the chicken gut microbiome revealed by metagenomics and culture.</title>
        <authorList>
            <person name="Gilroy R."/>
            <person name="Ravi A."/>
            <person name="Getino M."/>
            <person name="Pursley I."/>
            <person name="Horton D.L."/>
            <person name="Alikhan N.F."/>
            <person name="Baker D."/>
            <person name="Gharbi K."/>
            <person name="Hall N."/>
            <person name="Watson M."/>
            <person name="Adriaenssens E.M."/>
            <person name="Foster-Nyarko E."/>
            <person name="Jarju S."/>
            <person name="Secka A."/>
            <person name="Antonio M."/>
            <person name="Oren A."/>
            <person name="Chaudhuri R.R."/>
            <person name="La Ragione R."/>
            <person name="Hildebrand F."/>
            <person name="Pallen M.J."/>
        </authorList>
    </citation>
    <scope>NUCLEOTIDE SEQUENCE</scope>
    <source>
        <strain evidence="9">ChiHjej9B8-1298</strain>
    </source>
</reference>
<dbReference type="InterPro" id="IPR050250">
    <property type="entry name" value="Macrolide_Exporter_MacB"/>
</dbReference>
<dbReference type="PANTHER" id="PTHR30572:SF18">
    <property type="entry name" value="ABC-TYPE MACROLIDE FAMILY EXPORT SYSTEM PERMEASE COMPONENT 2"/>
    <property type="match status" value="1"/>
</dbReference>
<evidence type="ECO:0000313" key="10">
    <source>
        <dbReference type="Proteomes" id="UP000824028"/>
    </source>
</evidence>
<evidence type="ECO:0000313" key="9">
    <source>
        <dbReference type="EMBL" id="HIZ32208.1"/>
    </source>
</evidence>
<keyword evidence="4 6" id="KW-1133">Transmembrane helix</keyword>
<feature type="domain" description="MacB-like periplasmic core" evidence="8">
    <location>
        <begin position="18"/>
        <end position="265"/>
    </location>
</feature>
<dbReference type="InterPro" id="IPR025857">
    <property type="entry name" value="MacB_PCD"/>
</dbReference>
<comment type="subcellular location">
    <subcellularLocation>
        <location evidence="1">Cell membrane</location>
        <topology evidence="1">Multi-pass membrane protein</topology>
    </subcellularLocation>
</comment>
<evidence type="ECO:0000256" key="6">
    <source>
        <dbReference type="SAM" id="Phobius"/>
    </source>
</evidence>
<evidence type="ECO:0000256" key="5">
    <source>
        <dbReference type="ARBA" id="ARBA00023136"/>
    </source>
</evidence>
<evidence type="ECO:0000256" key="1">
    <source>
        <dbReference type="ARBA" id="ARBA00004651"/>
    </source>
</evidence>
<reference evidence="9" key="2">
    <citation type="submission" date="2021-04" db="EMBL/GenBank/DDBJ databases">
        <authorList>
            <person name="Gilroy R."/>
        </authorList>
    </citation>
    <scope>NUCLEOTIDE SEQUENCE</scope>
    <source>
        <strain evidence="9">ChiHjej9B8-1298</strain>
    </source>
</reference>
<feature type="transmembrane region" description="Helical" evidence="6">
    <location>
        <begin position="12"/>
        <end position="36"/>
    </location>
</feature>
<keyword evidence="2" id="KW-1003">Cell membrane</keyword>
<protein>
    <submittedName>
        <fullName evidence="9">ABC transporter permease</fullName>
    </submittedName>
</protein>